<gene>
    <name evidence="11" type="ORF">PTTG_26326</name>
</gene>
<evidence type="ECO:0000256" key="5">
    <source>
        <dbReference type="ARBA" id="ARBA00022692"/>
    </source>
</evidence>
<keyword evidence="7 9" id="KW-0472">Membrane</keyword>
<evidence type="ECO:0000256" key="1">
    <source>
        <dbReference type="ARBA" id="ARBA00004141"/>
    </source>
</evidence>
<dbReference type="Proteomes" id="UP000005240">
    <property type="component" value="Unassembled WGS sequence"/>
</dbReference>
<comment type="pathway">
    <text evidence="2">Secondary metabolite biosynthesis.</text>
</comment>
<organism evidence="11">
    <name type="scientific">Puccinia triticina (isolate 1-1 / race 1 (BBBD))</name>
    <name type="common">Brown leaf rust fungus</name>
    <dbReference type="NCBI Taxonomy" id="630390"/>
    <lineage>
        <taxon>Eukaryota</taxon>
        <taxon>Fungi</taxon>
        <taxon>Dikarya</taxon>
        <taxon>Basidiomycota</taxon>
        <taxon>Pucciniomycotina</taxon>
        <taxon>Pucciniomycetes</taxon>
        <taxon>Pucciniales</taxon>
        <taxon>Pucciniaceae</taxon>
        <taxon>Puccinia</taxon>
    </lineage>
</organism>
<dbReference type="AlphaFoldDB" id="A0A180GUQ1"/>
<evidence type="ECO:0000256" key="7">
    <source>
        <dbReference type="ARBA" id="ARBA00023136"/>
    </source>
</evidence>
<comment type="similarity">
    <text evidence="3">Belongs to the wax synthase family.</text>
</comment>
<evidence type="ECO:0000313" key="12">
    <source>
        <dbReference type="EnsemblFungi" id="PTTG_26326-t43_1-p1"/>
    </source>
</evidence>
<keyword evidence="4" id="KW-0808">Transferase</keyword>
<evidence type="ECO:0000256" key="2">
    <source>
        <dbReference type="ARBA" id="ARBA00005179"/>
    </source>
</evidence>
<dbReference type="GO" id="GO:0016020">
    <property type="term" value="C:membrane"/>
    <property type="evidence" value="ECO:0007669"/>
    <property type="project" value="UniProtKB-SubCell"/>
</dbReference>
<feature type="compositionally biased region" description="Basic and acidic residues" evidence="8">
    <location>
        <begin position="134"/>
        <end position="150"/>
    </location>
</feature>
<evidence type="ECO:0000259" key="10">
    <source>
        <dbReference type="Pfam" id="PF13813"/>
    </source>
</evidence>
<dbReference type="PANTHER" id="PTHR31595:SF57">
    <property type="entry name" value="OS04G0481900 PROTEIN"/>
    <property type="match status" value="1"/>
</dbReference>
<feature type="compositionally biased region" description="Basic and acidic residues" evidence="8">
    <location>
        <begin position="117"/>
        <end position="126"/>
    </location>
</feature>
<dbReference type="VEuPathDB" id="FungiDB:PTTG_26326"/>
<dbReference type="PANTHER" id="PTHR31595">
    <property type="entry name" value="LONG-CHAIN-ALCOHOL O-FATTY-ACYLTRANSFERASE 3-RELATED"/>
    <property type="match status" value="1"/>
</dbReference>
<reference evidence="11" key="2">
    <citation type="submission" date="2016-05" db="EMBL/GenBank/DDBJ databases">
        <title>Comparative analysis highlights variable genome content of wheat rusts and divergence of the mating loci.</title>
        <authorList>
            <person name="Cuomo C.A."/>
            <person name="Bakkeren G."/>
            <person name="Szabo L."/>
            <person name="Khalil H."/>
            <person name="Joly D."/>
            <person name="Goldberg J."/>
            <person name="Young S."/>
            <person name="Zeng Q."/>
            <person name="Fellers J."/>
        </authorList>
    </citation>
    <scope>NUCLEOTIDE SEQUENCE [LARGE SCALE GENOMIC DNA]</scope>
    <source>
        <strain evidence="11">1-1 BBBD Race 1</strain>
    </source>
</reference>
<evidence type="ECO:0000256" key="4">
    <source>
        <dbReference type="ARBA" id="ARBA00022679"/>
    </source>
</evidence>
<proteinExistence type="inferred from homology"/>
<evidence type="ECO:0000313" key="13">
    <source>
        <dbReference type="Proteomes" id="UP000005240"/>
    </source>
</evidence>
<sequence length="516" mass="58575">MSILESLPCPQSPWLAWMGIPLELLQAIFLHPYFQINYPKATRWYRLLVIPICVYLALATVPRRTFLPTDEYIHFNFGFVTMPTFHFICLSIIYGFHQGPVFKSEVELFDQDSEDQVEGHAGKPEGEEPAQQGDDYKKSEVKHSSSDVRSRKCKSKPRSKFVNNTTGEKHNEIAPADQTSTAQTTSRKVSLEKPPSIGELTRWISALIMNPRGLICTWSPPENVVPIQRNLNFRKFMMNLILRTVIMHFWFQFVCALGVEIVINSNADVDHFLFERLGLTPWRIAKFYTPFFLTVVLGGGAYSGFALAGGLFNIVEISTISFLRLILPANSSFRPEPVNPSNYPALFNDPWFRTSLTEFWGKGWQAVFRLHFLFCGAQPMYKIFHRYGPTVGKLAAVMGAMGLSAAMHEFCLVAVSKIDPTFASFRMFLGQGIGIALEAIFKQVTGQKVSGPLGWAWTFGYMILNGRPMVDAWIQRSLGRGVVPFKQWGLMHFLVPFGPLITDEVYVYLMSWVKIF</sequence>
<evidence type="ECO:0000256" key="3">
    <source>
        <dbReference type="ARBA" id="ARBA00007282"/>
    </source>
</evidence>
<evidence type="ECO:0000256" key="9">
    <source>
        <dbReference type="SAM" id="Phobius"/>
    </source>
</evidence>
<protein>
    <submittedName>
        <fullName evidence="12">MBOAT_2 domain-containing protein</fullName>
    </submittedName>
</protein>
<dbReference type="InterPro" id="IPR032805">
    <property type="entry name" value="Wax_synthase_dom"/>
</dbReference>
<keyword evidence="6 9" id="KW-1133">Transmembrane helix</keyword>
<name>A0A180GUQ1_PUCT1</name>
<keyword evidence="5 9" id="KW-0812">Transmembrane</keyword>
<reference evidence="12" key="4">
    <citation type="submission" date="2025-05" db="UniProtKB">
        <authorList>
            <consortium name="EnsemblFungi"/>
        </authorList>
    </citation>
    <scope>IDENTIFICATION</scope>
    <source>
        <strain evidence="12">isolate 1-1 / race 1 (BBBD)</strain>
    </source>
</reference>
<dbReference type="EnsemblFungi" id="PTTG_26326-t43_1">
    <property type="protein sequence ID" value="PTTG_26326-t43_1-p1"/>
    <property type="gene ID" value="PTTG_26326"/>
</dbReference>
<feature type="transmembrane region" description="Helical" evidence="9">
    <location>
        <begin position="44"/>
        <end position="61"/>
    </location>
</feature>
<dbReference type="Pfam" id="PF13813">
    <property type="entry name" value="MBOAT_2"/>
    <property type="match status" value="1"/>
</dbReference>
<evidence type="ECO:0000256" key="8">
    <source>
        <dbReference type="SAM" id="MobiDB-lite"/>
    </source>
</evidence>
<reference evidence="12 13" key="3">
    <citation type="journal article" date="2017" name="G3 (Bethesda)">
        <title>Comparative analysis highlights variable genome content of wheat rusts and divergence of the mating loci.</title>
        <authorList>
            <person name="Cuomo C.A."/>
            <person name="Bakkeren G."/>
            <person name="Khalil H.B."/>
            <person name="Panwar V."/>
            <person name="Joly D."/>
            <person name="Linning R."/>
            <person name="Sakthikumar S."/>
            <person name="Song X."/>
            <person name="Adiconis X."/>
            <person name="Fan L."/>
            <person name="Goldberg J.M."/>
            <person name="Levin J.Z."/>
            <person name="Young S."/>
            <person name="Zeng Q."/>
            <person name="Anikster Y."/>
            <person name="Bruce M."/>
            <person name="Wang M."/>
            <person name="Yin C."/>
            <person name="McCallum B."/>
            <person name="Szabo L.J."/>
            <person name="Hulbert S."/>
            <person name="Chen X."/>
            <person name="Fellers J.P."/>
        </authorList>
    </citation>
    <scope>NUCLEOTIDE SEQUENCE</scope>
    <source>
        <strain evidence="12">isolate 1-1 / race 1 (BBBD)</strain>
        <strain evidence="13">Isolate 1-1 / race 1 (BBBD)</strain>
    </source>
</reference>
<feature type="transmembrane region" description="Helical" evidence="9">
    <location>
        <begin position="240"/>
        <end position="263"/>
    </location>
</feature>
<feature type="transmembrane region" description="Helical" evidence="9">
    <location>
        <begin position="73"/>
        <end position="96"/>
    </location>
</feature>
<dbReference type="GO" id="GO:0006629">
    <property type="term" value="P:lipid metabolic process"/>
    <property type="evidence" value="ECO:0007669"/>
    <property type="project" value="InterPro"/>
</dbReference>
<accession>A0A180GUQ1</accession>
<dbReference type="GO" id="GO:0008374">
    <property type="term" value="F:O-acyltransferase activity"/>
    <property type="evidence" value="ECO:0007669"/>
    <property type="project" value="InterPro"/>
</dbReference>
<feature type="transmembrane region" description="Helical" evidence="9">
    <location>
        <begin position="291"/>
        <end position="315"/>
    </location>
</feature>
<feature type="compositionally biased region" description="Polar residues" evidence="8">
    <location>
        <begin position="177"/>
        <end position="188"/>
    </location>
</feature>
<evidence type="ECO:0000256" key="6">
    <source>
        <dbReference type="ARBA" id="ARBA00022989"/>
    </source>
</evidence>
<reference evidence="11" key="1">
    <citation type="submission" date="2009-11" db="EMBL/GenBank/DDBJ databases">
        <authorList>
            <consortium name="The Broad Institute Genome Sequencing Platform"/>
            <person name="Ward D."/>
            <person name="Feldgarden M."/>
            <person name="Earl A."/>
            <person name="Young S.K."/>
            <person name="Zeng Q."/>
            <person name="Koehrsen M."/>
            <person name="Alvarado L."/>
            <person name="Berlin A."/>
            <person name="Bochicchio J."/>
            <person name="Borenstein D."/>
            <person name="Chapman S.B."/>
            <person name="Chen Z."/>
            <person name="Engels R."/>
            <person name="Freedman E."/>
            <person name="Gellesch M."/>
            <person name="Goldberg J."/>
            <person name="Griggs A."/>
            <person name="Gujja S."/>
            <person name="Heilman E."/>
            <person name="Heiman D."/>
            <person name="Hepburn T."/>
            <person name="Howarth C."/>
            <person name="Jen D."/>
            <person name="Larson L."/>
            <person name="Lewis B."/>
            <person name="Mehta T."/>
            <person name="Park D."/>
            <person name="Pearson M."/>
            <person name="Roberts A."/>
            <person name="Saif S."/>
            <person name="Shea T."/>
            <person name="Shenoy N."/>
            <person name="Sisk P."/>
            <person name="Stolte C."/>
            <person name="Sykes S."/>
            <person name="Thomson T."/>
            <person name="Walk T."/>
            <person name="White J."/>
            <person name="Yandava C."/>
            <person name="Izard J."/>
            <person name="Baranova O.V."/>
            <person name="Blanton J.M."/>
            <person name="Tanner A.C."/>
            <person name="Dewhirst F.E."/>
            <person name="Haas B."/>
            <person name="Nusbaum C."/>
            <person name="Birren B."/>
        </authorList>
    </citation>
    <scope>NUCLEOTIDE SEQUENCE [LARGE SCALE GENOMIC DNA]</scope>
    <source>
        <strain evidence="11">1-1 BBBD Race 1</strain>
    </source>
</reference>
<feature type="transmembrane region" description="Helical" evidence="9">
    <location>
        <begin position="14"/>
        <end position="32"/>
    </location>
</feature>
<feature type="region of interest" description="Disordered" evidence="8">
    <location>
        <begin position="113"/>
        <end position="191"/>
    </location>
</feature>
<dbReference type="EMBL" id="ADAS02000019">
    <property type="protein sequence ID" value="OAV96527.1"/>
    <property type="molecule type" value="Genomic_DNA"/>
</dbReference>
<dbReference type="InterPro" id="IPR044851">
    <property type="entry name" value="Wax_synthase"/>
</dbReference>
<feature type="domain" description="Wax synthase" evidence="10">
    <location>
        <begin position="343"/>
        <end position="428"/>
    </location>
</feature>
<comment type="subcellular location">
    <subcellularLocation>
        <location evidence="1">Membrane</location>
        <topology evidence="1">Multi-pass membrane protein</topology>
    </subcellularLocation>
</comment>
<dbReference type="OrthoDB" id="1077582at2759"/>
<evidence type="ECO:0000313" key="11">
    <source>
        <dbReference type="EMBL" id="OAV96527.1"/>
    </source>
</evidence>
<dbReference type="STRING" id="630390.A0A180GUQ1"/>
<keyword evidence="13" id="KW-1185">Reference proteome</keyword>